<comment type="similarity">
    <text evidence="1">Belongs to the leucine-binding protein family.</text>
</comment>
<proteinExistence type="inferred from homology"/>
<keyword evidence="5" id="KW-1185">Reference proteome</keyword>
<dbReference type="Gene3D" id="3.40.50.2300">
    <property type="match status" value="2"/>
</dbReference>
<dbReference type="Pfam" id="PF13458">
    <property type="entry name" value="Peripla_BP_6"/>
    <property type="match status" value="1"/>
</dbReference>
<comment type="caution">
    <text evidence="4">The sequence shown here is derived from an EMBL/GenBank/DDBJ whole genome shotgun (WGS) entry which is preliminary data.</text>
</comment>
<dbReference type="EMBL" id="VFRR01000004">
    <property type="protein sequence ID" value="TPE54687.1"/>
    <property type="molecule type" value="Genomic_DNA"/>
</dbReference>
<protein>
    <recommendedName>
        <fullName evidence="3">Leucine-binding protein domain-containing protein</fullName>
    </recommendedName>
</protein>
<name>A0A501X2N9_9GAMM</name>
<dbReference type="InterPro" id="IPR028082">
    <property type="entry name" value="Peripla_BP_I"/>
</dbReference>
<dbReference type="RefSeq" id="WP_140587267.1">
    <property type="nucleotide sequence ID" value="NZ_VFRR01000004.1"/>
</dbReference>
<gene>
    <name evidence="4" type="ORF">FJM67_03395</name>
</gene>
<evidence type="ECO:0000313" key="5">
    <source>
        <dbReference type="Proteomes" id="UP000315901"/>
    </source>
</evidence>
<keyword evidence="2" id="KW-0732">Signal</keyword>
<evidence type="ECO:0000256" key="1">
    <source>
        <dbReference type="ARBA" id="ARBA00010062"/>
    </source>
</evidence>
<dbReference type="AlphaFoldDB" id="A0A501X2N9"/>
<dbReference type="PANTHER" id="PTHR47235">
    <property type="entry name" value="BLR6548 PROTEIN"/>
    <property type="match status" value="1"/>
</dbReference>
<evidence type="ECO:0000259" key="3">
    <source>
        <dbReference type="Pfam" id="PF13458"/>
    </source>
</evidence>
<dbReference type="PANTHER" id="PTHR47235:SF1">
    <property type="entry name" value="BLR6548 PROTEIN"/>
    <property type="match status" value="1"/>
</dbReference>
<evidence type="ECO:0000313" key="4">
    <source>
        <dbReference type="EMBL" id="TPE54687.1"/>
    </source>
</evidence>
<accession>A0A501X2N9</accession>
<sequence>MAGLLRKVSITGLLWFISSVVMAEYYIGMTAGFTGPQGQDNLAYRYGVEAYFQQINRSGGIKGEEIELEVLDDEFSPDLAERNLMRFVTRKGVLAVLGGDMATASSLALAAQREKVLFLGSLSGHPTLYGNVRSVLNIRPSIAHEAEFLCRQMRTQGIRQATVVSPDESAEHIAELCGEHRVELTTVRYSASTLNFQSTIAAIQKLGHEHVILVGSSVGLNRLLDQAPATTLGFHTFWLPSLVDLTVVSNNIATPVNINQISFLPKNLEQTKTYQEYQRSLQQLNAYLVPTQRGFEGYLAGKILAIGLQDVVKPFEIENPSDFMKLPLNVARRLTGWVQTGKDFELQSKLINALSVMRSFDLGIGYYPGYQENENSLNWNLSILSGSPR</sequence>
<organism evidence="4 5">
    <name type="scientific">Maribrevibacterium harenarium</name>
    <dbReference type="NCBI Taxonomy" id="2589817"/>
    <lineage>
        <taxon>Bacteria</taxon>
        <taxon>Pseudomonadati</taxon>
        <taxon>Pseudomonadota</taxon>
        <taxon>Gammaproteobacteria</taxon>
        <taxon>Oceanospirillales</taxon>
        <taxon>Oceanospirillaceae</taxon>
        <taxon>Maribrevibacterium</taxon>
    </lineage>
</organism>
<dbReference type="InterPro" id="IPR028081">
    <property type="entry name" value="Leu-bd"/>
</dbReference>
<feature type="domain" description="Leucine-binding protein" evidence="3">
    <location>
        <begin position="25"/>
        <end position="308"/>
    </location>
</feature>
<dbReference type="OrthoDB" id="9147078at2"/>
<evidence type="ECO:0000256" key="2">
    <source>
        <dbReference type="ARBA" id="ARBA00022729"/>
    </source>
</evidence>
<dbReference type="Proteomes" id="UP000315901">
    <property type="component" value="Unassembled WGS sequence"/>
</dbReference>
<dbReference type="SUPFAM" id="SSF53822">
    <property type="entry name" value="Periplasmic binding protein-like I"/>
    <property type="match status" value="1"/>
</dbReference>
<reference evidence="4 5" key="1">
    <citation type="submission" date="2019-06" db="EMBL/GenBank/DDBJ databases">
        <title>A novel bacterium of genus Marinomonas, isolated from coastal sand.</title>
        <authorList>
            <person name="Huang H."/>
            <person name="Mo K."/>
            <person name="Hu Y."/>
        </authorList>
    </citation>
    <scope>NUCLEOTIDE SEQUENCE [LARGE SCALE GENOMIC DNA]</scope>
    <source>
        <strain evidence="4 5">HB171799</strain>
    </source>
</reference>